<organism evidence="2 3">
    <name type="scientific">Fodinicola feengrottensis</name>
    <dbReference type="NCBI Taxonomy" id="435914"/>
    <lineage>
        <taxon>Bacteria</taxon>
        <taxon>Bacillati</taxon>
        <taxon>Actinomycetota</taxon>
        <taxon>Actinomycetes</taxon>
        <taxon>Mycobacteriales</taxon>
        <taxon>Fodinicola</taxon>
    </lineage>
</organism>
<feature type="transmembrane region" description="Helical" evidence="1">
    <location>
        <begin position="20"/>
        <end position="41"/>
    </location>
</feature>
<comment type="caution">
    <text evidence="2">The sequence shown here is derived from an EMBL/GenBank/DDBJ whole genome shotgun (WGS) entry which is preliminary data.</text>
</comment>
<keyword evidence="1" id="KW-0472">Membrane</keyword>
<evidence type="ECO:0000313" key="2">
    <source>
        <dbReference type="EMBL" id="GAA1685235.1"/>
    </source>
</evidence>
<keyword evidence="3" id="KW-1185">Reference proteome</keyword>
<gene>
    <name evidence="2" type="ORF">GCM10009765_38180</name>
</gene>
<dbReference type="InterPro" id="IPR036259">
    <property type="entry name" value="MFS_trans_sf"/>
</dbReference>
<keyword evidence="1" id="KW-0812">Transmembrane</keyword>
<reference evidence="2 3" key="1">
    <citation type="journal article" date="2019" name="Int. J. Syst. Evol. Microbiol.">
        <title>The Global Catalogue of Microorganisms (GCM) 10K type strain sequencing project: providing services to taxonomists for standard genome sequencing and annotation.</title>
        <authorList>
            <consortium name="The Broad Institute Genomics Platform"/>
            <consortium name="The Broad Institute Genome Sequencing Center for Infectious Disease"/>
            <person name="Wu L."/>
            <person name="Ma J."/>
        </authorList>
    </citation>
    <scope>NUCLEOTIDE SEQUENCE [LARGE SCALE GENOMIC DNA]</scope>
    <source>
        <strain evidence="2 3">JCM 14718</strain>
    </source>
</reference>
<accession>A0ABN2HBU6</accession>
<evidence type="ECO:0000256" key="1">
    <source>
        <dbReference type="SAM" id="Phobius"/>
    </source>
</evidence>
<protein>
    <recommendedName>
        <fullName evidence="4">MFS transporter</fullName>
    </recommendedName>
</protein>
<dbReference type="EMBL" id="BAAANY010000013">
    <property type="protein sequence ID" value="GAA1685235.1"/>
    <property type="molecule type" value="Genomic_DNA"/>
</dbReference>
<name>A0ABN2HBU6_9ACTN</name>
<evidence type="ECO:0000313" key="3">
    <source>
        <dbReference type="Proteomes" id="UP001500618"/>
    </source>
</evidence>
<keyword evidence="1" id="KW-1133">Transmembrane helix</keyword>
<proteinExistence type="predicted"/>
<sequence length="59" mass="5964">MVSGLFGSGVGALVVASWGYSGAFVLAGSIGLMAAGLAFMLRQPGRKLVRPQPVAQEVS</sequence>
<dbReference type="SUPFAM" id="SSF103473">
    <property type="entry name" value="MFS general substrate transporter"/>
    <property type="match status" value="1"/>
</dbReference>
<evidence type="ECO:0008006" key="4">
    <source>
        <dbReference type="Google" id="ProtNLM"/>
    </source>
</evidence>
<dbReference type="Proteomes" id="UP001500618">
    <property type="component" value="Unassembled WGS sequence"/>
</dbReference>